<dbReference type="Pfam" id="PF08327">
    <property type="entry name" value="AHSA1"/>
    <property type="match status" value="1"/>
</dbReference>
<dbReference type="STRING" id="251229.Chro_1587"/>
<dbReference type="EMBL" id="CP003597">
    <property type="protein sequence ID" value="AFY87109.1"/>
    <property type="molecule type" value="Genomic_DNA"/>
</dbReference>
<dbReference type="Gene3D" id="3.30.530.20">
    <property type="match status" value="1"/>
</dbReference>
<evidence type="ECO:0000259" key="2">
    <source>
        <dbReference type="Pfam" id="PF08327"/>
    </source>
</evidence>
<dbReference type="HOGENOM" id="CLU_115812_0_0_3"/>
<dbReference type="KEGG" id="cthe:Chro_1587"/>
<proteinExistence type="inferred from homology"/>
<dbReference type="AlphaFoldDB" id="K9TYM5"/>
<evidence type="ECO:0000313" key="4">
    <source>
        <dbReference type="Proteomes" id="UP000010384"/>
    </source>
</evidence>
<dbReference type="eggNOG" id="COG3832">
    <property type="taxonomic scope" value="Bacteria"/>
</dbReference>
<reference evidence="3 4" key="1">
    <citation type="submission" date="2012-06" db="EMBL/GenBank/DDBJ databases">
        <title>Finished chromosome of genome of Chroococcidiopsis thermalis PCC 7203.</title>
        <authorList>
            <consortium name="US DOE Joint Genome Institute"/>
            <person name="Gugger M."/>
            <person name="Coursin T."/>
            <person name="Rippka R."/>
            <person name="Tandeau De Marsac N."/>
            <person name="Huntemann M."/>
            <person name="Wei C.-L."/>
            <person name="Han J."/>
            <person name="Detter J.C."/>
            <person name="Han C."/>
            <person name="Tapia R."/>
            <person name="Davenport K."/>
            <person name="Daligault H."/>
            <person name="Erkkila T."/>
            <person name="Gu W."/>
            <person name="Munk A.C.C."/>
            <person name="Teshima H."/>
            <person name="Xu Y."/>
            <person name="Chain P."/>
            <person name="Chen A."/>
            <person name="Krypides N."/>
            <person name="Mavromatis K."/>
            <person name="Markowitz V."/>
            <person name="Szeto E."/>
            <person name="Ivanova N."/>
            <person name="Mikhailova N."/>
            <person name="Ovchinnikova G."/>
            <person name="Pagani I."/>
            <person name="Pati A."/>
            <person name="Goodwin L."/>
            <person name="Peters L."/>
            <person name="Pitluck S."/>
            <person name="Woyke T."/>
            <person name="Kerfeld C."/>
        </authorList>
    </citation>
    <scope>NUCLEOTIDE SEQUENCE [LARGE SCALE GENOMIC DNA]</scope>
    <source>
        <strain evidence="3 4">PCC 7203</strain>
    </source>
</reference>
<feature type="domain" description="Activator of Hsp90 ATPase homologue 1/2-like C-terminal" evidence="2">
    <location>
        <begin position="13"/>
        <end position="109"/>
    </location>
</feature>
<dbReference type="Proteomes" id="UP000010384">
    <property type="component" value="Chromosome"/>
</dbReference>
<dbReference type="CDD" id="cd07814">
    <property type="entry name" value="SRPBCC_CalC_Aha1-like"/>
    <property type="match status" value="1"/>
</dbReference>
<sequence>MLRGLKTKVFYPYSPQQVWRGLTERRSLAAWLMDNDFEPQIGHKFQFRTHSLPGLDGVIRCEVLEIDAPKRLAYNWQDSYMSQPSIVIWTLTPVDGGTQLQLEHRELNYATPQLQEVRICNQRSRTPLDPINKGGTDAPFSRGLGDFNAVTHAVEAIAPSSTCSPTHIGAAQILESVILHSLLNGGWNDKLDRLPNVLASFFDNNG</sequence>
<name>K9TYM5_CHRTP</name>
<accession>K9TYM5</accession>
<keyword evidence="4" id="KW-1185">Reference proteome</keyword>
<gene>
    <name evidence="3" type="ORF">Chro_1587</name>
</gene>
<dbReference type="OrthoDB" id="2355173at2"/>
<comment type="similarity">
    <text evidence="1">Belongs to the AHA1 family.</text>
</comment>
<dbReference type="InterPro" id="IPR013538">
    <property type="entry name" value="ASHA1/2-like_C"/>
</dbReference>
<dbReference type="RefSeq" id="WP_015153657.1">
    <property type="nucleotide sequence ID" value="NC_019695.1"/>
</dbReference>
<protein>
    <submittedName>
        <fullName evidence="3">Activator of Hsp90 ATPase 1 family protein</fullName>
    </submittedName>
</protein>
<evidence type="ECO:0000313" key="3">
    <source>
        <dbReference type="EMBL" id="AFY87109.1"/>
    </source>
</evidence>
<dbReference type="InParanoid" id="K9TYM5"/>
<organism evidence="3 4">
    <name type="scientific">Chroococcidiopsis thermalis (strain PCC 7203)</name>
    <dbReference type="NCBI Taxonomy" id="251229"/>
    <lineage>
        <taxon>Bacteria</taxon>
        <taxon>Bacillati</taxon>
        <taxon>Cyanobacteriota</taxon>
        <taxon>Cyanophyceae</taxon>
        <taxon>Chroococcidiopsidales</taxon>
        <taxon>Chroococcidiopsidaceae</taxon>
        <taxon>Chroococcidiopsis</taxon>
    </lineage>
</organism>
<dbReference type="InterPro" id="IPR023393">
    <property type="entry name" value="START-like_dom_sf"/>
</dbReference>
<evidence type="ECO:0000256" key="1">
    <source>
        <dbReference type="ARBA" id="ARBA00006817"/>
    </source>
</evidence>
<dbReference type="SUPFAM" id="SSF55961">
    <property type="entry name" value="Bet v1-like"/>
    <property type="match status" value="1"/>
</dbReference>